<feature type="chain" id="PRO_5047216194" evidence="1">
    <location>
        <begin position="31"/>
        <end position="229"/>
    </location>
</feature>
<evidence type="ECO:0000313" key="3">
    <source>
        <dbReference type="Proteomes" id="UP001212499"/>
    </source>
</evidence>
<sequence length="229" mass="24063">MLNWALLRKIPVPSIILVSLTMVWATPAQAGNKIQIEAIADVIPACDILGQTVGRLVESIDGDGGDIEGQEFTRGRLMSSPAISGATNDDGFRPGRGQLAYVGLSCNLSGNSTMASVSSPYQISGSPQLPVLTAATRMHAAKDRVPAGLVITEDLQFLNGRFEDSNTVASVVGSQDVKTSNASLILGVGSAYNGQQNAVFGFAFDISTDLERIPAGQYGFATMLTMVPR</sequence>
<protein>
    <submittedName>
        <fullName evidence="2">Uncharacterized protein</fullName>
    </submittedName>
</protein>
<dbReference type="EMBL" id="JAQMUH010000150">
    <property type="protein sequence ID" value="MDB9540641.1"/>
    <property type="molecule type" value="Genomic_DNA"/>
</dbReference>
<organism evidence="2 3">
    <name type="scientific">Anabaenopsis arnoldii</name>
    <dbReference type="NCBI Taxonomy" id="2152938"/>
    <lineage>
        <taxon>Bacteria</taxon>
        <taxon>Bacillati</taxon>
        <taxon>Cyanobacteriota</taxon>
        <taxon>Cyanophyceae</taxon>
        <taxon>Nostocales</taxon>
        <taxon>Nodulariaceae</taxon>
        <taxon>Anabaenopsis</taxon>
    </lineage>
</organism>
<feature type="signal peptide" evidence="1">
    <location>
        <begin position="1"/>
        <end position="30"/>
    </location>
</feature>
<comment type="caution">
    <text evidence="2">The sequence shown here is derived from an EMBL/GenBank/DDBJ whole genome shotgun (WGS) entry which is preliminary data.</text>
</comment>
<dbReference type="Proteomes" id="UP001212499">
    <property type="component" value="Unassembled WGS sequence"/>
</dbReference>
<name>A0ABT5ATJ5_9CYAN</name>
<evidence type="ECO:0000313" key="2">
    <source>
        <dbReference type="EMBL" id="MDB9540641.1"/>
    </source>
</evidence>
<keyword evidence="3" id="KW-1185">Reference proteome</keyword>
<reference evidence="2 3" key="1">
    <citation type="submission" date="2023-01" db="EMBL/GenBank/DDBJ databases">
        <title>Genomes from the Australian National Cyanobacteria Reference Collection.</title>
        <authorList>
            <person name="Willis A."/>
            <person name="Lee E.M.F."/>
        </authorList>
    </citation>
    <scope>NUCLEOTIDE SEQUENCE [LARGE SCALE GENOMIC DNA]</scope>
    <source>
        <strain evidence="2 3">CS-1033</strain>
    </source>
</reference>
<evidence type="ECO:0000256" key="1">
    <source>
        <dbReference type="SAM" id="SignalP"/>
    </source>
</evidence>
<keyword evidence="1" id="KW-0732">Signal</keyword>
<accession>A0ABT5ATJ5</accession>
<gene>
    <name evidence="2" type="ORF">PN457_13425</name>
</gene>
<dbReference type="RefSeq" id="WP_271733884.1">
    <property type="nucleotide sequence ID" value="NZ_JANQDP010000157.1"/>
</dbReference>
<proteinExistence type="predicted"/>